<reference evidence="2" key="3">
    <citation type="journal article" date="2017" name="Nature">
        <title>Genome sequence of the progenitor of the wheat D genome Aegilops tauschii.</title>
        <authorList>
            <person name="Luo M.C."/>
            <person name="Gu Y.Q."/>
            <person name="Puiu D."/>
            <person name="Wang H."/>
            <person name="Twardziok S.O."/>
            <person name="Deal K.R."/>
            <person name="Huo N."/>
            <person name="Zhu T."/>
            <person name="Wang L."/>
            <person name="Wang Y."/>
            <person name="McGuire P.E."/>
            <person name="Liu S."/>
            <person name="Long H."/>
            <person name="Ramasamy R.K."/>
            <person name="Rodriguez J.C."/>
            <person name="Van S.L."/>
            <person name="Yuan L."/>
            <person name="Wang Z."/>
            <person name="Xia Z."/>
            <person name="Xiao L."/>
            <person name="Anderson O.D."/>
            <person name="Ouyang S."/>
            <person name="Liang Y."/>
            <person name="Zimin A.V."/>
            <person name="Pertea G."/>
            <person name="Qi P."/>
            <person name="Bennetzen J.L."/>
            <person name="Dai X."/>
            <person name="Dawson M.W."/>
            <person name="Muller H.G."/>
            <person name="Kugler K."/>
            <person name="Rivarola-Duarte L."/>
            <person name="Spannagl M."/>
            <person name="Mayer K.F.X."/>
            <person name="Lu F.H."/>
            <person name="Bevan M.W."/>
            <person name="Leroy P."/>
            <person name="Li P."/>
            <person name="You F.M."/>
            <person name="Sun Q."/>
            <person name="Liu Z."/>
            <person name="Lyons E."/>
            <person name="Wicker T."/>
            <person name="Salzberg S.L."/>
            <person name="Devos K.M."/>
            <person name="Dvorak J."/>
        </authorList>
    </citation>
    <scope>NUCLEOTIDE SEQUENCE [LARGE SCALE GENOMIC DNA]</scope>
    <source>
        <strain evidence="2">cv. AL8/78</strain>
    </source>
</reference>
<evidence type="ECO:0000256" key="1">
    <source>
        <dbReference type="SAM" id="MobiDB-lite"/>
    </source>
</evidence>
<dbReference type="AlphaFoldDB" id="A0A453CSC4"/>
<evidence type="ECO:0000313" key="2">
    <source>
        <dbReference type="EnsemblPlants" id="AET2Gv20947000.11"/>
    </source>
</evidence>
<evidence type="ECO:0000313" key="3">
    <source>
        <dbReference type="Proteomes" id="UP000015105"/>
    </source>
</evidence>
<reference evidence="2" key="4">
    <citation type="submission" date="2019-03" db="UniProtKB">
        <authorList>
            <consortium name="EnsemblPlants"/>
        </authorList>
    </citation>
    <scope>IDENTIFICATION</scope>
</reference>
<reference evidence="3" key="1">
    <citation type="journal article" date="2014" name="Science">
        <title>Ancient hybridizations among the ancestral genomes of bread wheat.</title>
        <authorList>
            <consortium name="International Wheat Genome Sequencing Consortium,"/>
            <person name="Marcussen T."/>
            <person name="Sandve S.R."/>
            <person name="Heier L."/>
            <person name="Spannagl M."/>
            <person name="Pfeifer M."/>
            <person name="Jakobsen K.S."/>
            <person name="Wulff B.B."/>
            <person name="Steuernagel B."/>
            <person name="Mayer K.F."/>
            <person name="Olsen O.A."/>
        </authorList>
    </citation>
    <scope>NUCLEOTIDE SEQUENCE [LARGE SCALE GENOMIC DNA]</scope>
    <source>
        <strain evidence="3">cv. AL8/78</strain>
    </source>
</reference>
<dbReference type="Proteomes" id="UP000015105">
    <property type="component" value="Chromosome 2D"/>
</dbReference>
<accession>A0A453CSC4</accession>
<organism evidence="2 3">
    <name type="scientific">Aegilops tauschii subsp. strangulata</name>
    <name type="common">Goatgrass</name>
    <dbReference type="NCBI Taxonomy" id="200361"/>
    <lineage>
        <taxon>Eukaryota</taxon>
        <taxon>Viridiplantae</taxon>
        <taxon>Streptophyta</taxon>
        <taxon>Embryophyta</taxon>
        <taxon>Tracheophyta</taxon>
        <taxon>Spermatophyta</taxon>
        <taxon>Magnoliopsida</taxon>
        <taxon>Liliopsida</taxon>
        <taxon>Poales</taxon>
        <taxon>Poaceae</taxon>
        <taxon>BOP clade</taxon>
        <taxon>Pooideae</taxon>
        <taxon>Triticodae</taxon>
        <taxon>Triticeae</taxon>
        <taxon>Triticinae</taxon>
        <taxon>Aegilops</taxon>
    </lineage>
</organism>
<sequence>MHHLPARFHRAAAEGPATMVVLCLGKTAAGRIRPLLAPPPTLRHRSPARAPPSQLLHVSAGLAEGAACQPRPRGVVPAVLPPLCAWPSPVGAAAHALGMGSATGNKGFRGLPSCRRPPRHRRPVSPPSHDDGSGGGDESTLLVAVMKPSKRVLAGAAPAPMTFDLRPSGVLGCRRPLPGGSGLGDPAVAFLPARLAPQ</sequence>
<feature type="region of interest" description="Disordered" evidence="1">
    <location>
        <begin position="102"/>
        <end position="139"/>
    </location>
</feature>
<protein>
    <submittedName>
        <fullName evidence="2">Uncharacterized protein</fullName>
    </submittedName>
</protein>
<keyword evidence="3" id="KW-1185">Reference proteome</keyword>
<dbReference type="EnsemblPlants" id="AET2Gv20947000.11">
    <property type="protein sequence ID" value="AET2Gv20947000.11"/>
    <property type="gene ID" value="AET2Gv20947000"/>
</dbReference>
<reference evidence="3" key="2">
    <citation type="journal article" date="2017" name="Nat. Plants">
        <title>The Aegilops tauschii genome reveals multiple impacts of transposons.</title>
        <authorList>
            <person name="Zhao G."/>
            <person name="Zou C."/>
            <person name="Li K."/>
            <person name="Wang K."/>
            <person name="Li T."/>
            <person name="Gao L."/>
            <person name="Zhang X."/>
            <person name="Wang H."/>
            <person name="Yang Z."/>
            <person name="Liu X."/>
            <person name="Jiang W."/>
            <person name="Mao L."/>
            <person name="Kong X."/>
            <person name="Jiao Y."/>
            <person name="Jia J."/>
        </authorList>
    </citation>
    <scope>NUCLEOTIDE SEQUENCE [LARGE SCALE GENOMIC DNA]</scope>
    <source>
        <strain evidence="3">cv. AL8/78</strain>
    </source>
</reference>
<proteinExistence type="predicted"/>
<reference evidence="2" key="5">
    <citation type="journal article" date="2021" name="G3 (Bethesda)">
        <title>Aegilops tauschii genome assembly Aet v5.0 features greater sequence contiguity and improved annotation.</title>
        <authorList>
            <person name="Wang L."/>
            <person name="Zhu T."/>
            <person name="Rodriguez J.C."/>
            <person name="Deal K.R."/>
            <person name="Dubcovsky J."/>
            <person name="McGuire P.E."/>
            <person name="Lux T."/>
            <person name="Spannagl M."/>
            <person name="Mayer K.F.X."/>
            <person name="Baldrich P."/>
            <person name="Meyers B.C."/>
            <person name="Huo N."/>
            <person name="Gu Y.Q."/>
            <person name="Zhou H."/>
            <person name="Devos K.M."/>
            <person name="Bennetzen J.L."/>
            <person name="Unver T."/>
            <person name="Budak H."/>
            <person name="Gulick P.J."/>
            <person name="Galiba G."/>
            <person name="Kalapos B."/>
            <person name="Nelson D.R."/>
            <person name="Li P."/>
            <person name="You F.M."/>
            <person name="Luo M.C."/>
            <person name="Dvorak J."/>
        </authorList>
    </citation>
    <scope>NUCLEOTIDE SEQUENCE [LARGE SCALE GENOMIC DNA]</scope>
    <source>
        <strain evidence="2">cv. AL8/78</strain>
    </source>
</reference>
<name>A0A453CSC4_AEGTS</name>
<dbReference type="Gramene" id="AET2Gv20947000.11">
    <property type="protein sequence ID" value="AET2Gv20947000.11"/>
    <property type="gene ID" value="AET2Gv20947000"/>
</dbReference>